<dbReference type="AlphaFoldDB" id="C5DVT2"/>
<dbReference type="Pfam" id="PF09729">
    <property type="entry name" value="Gti1_Pac2"/>
    <property type="match status" value="1"/>
</dbReference>
<sequence length="494" mass="54070">MDIGPTFKGYIEDENDVLLVLQATLDGKLKHIPRRPYEVERRYLIVSGSIFVFIEEISGIKRWTDGVSWSPSRISGKFLMYKELDKSVQYPPMGSNRKRSGTTSTFSSPSSSSPSSPKLKMSSLTPDQVGTGGDRRGLVPASPSSGSSGSSNNSLVHAHFSTPHQAFSPLHQHRHQHQHDSKYTGFVKKTMSVRIKTPDMMSPETLHIVSYYAVEDVQSGKLIRPRDLPFFSGTKPSQELLIAMENTSLGSHSKSGSSTAVNSPLATGANTSGKMKFIGINSTAGSMRDSQPQQQQKQKLENNDNFYQRQEQQQLQQSKPVLPNMQPLPGLRIPSLTSIYNINNNNNNNSQPNGGTALPPHPKFTRFIGSPLPNPYLNNPHQSYQLTNARNTTTANAPPPPPPPPPAPPMINKLNERFYSFPPGYVYYGSSPHQNSSLFYPLPTTAPSTMATATQLPHPPTSTNTNTTSTNVPDLQDGTSSGPTFRRAPADAGD</sequence>
<feature type="region of interest" description="Disordered" evidence="1">
    <location>
        <begin position="89"/>
        <end position="156"/>
    </location>
</feature>
<feature type="region of interest" description="Disordered" evidence="1">
    <location>
        <begin position="391"/>
        <end position="410"/>
    </location>
</feature>
<keyword evidence="3" id="KW-1185">Reference proteome</keyword>
<evidence type="ECO:0000313" key="2">
    <source>
        <dbReference type="EMBL" id="CAR27901.1"/>
    </source>
</evidence>
<dbReference type="GO" id="GO:0003677">
    <property type="term" value="F:DNA binding"/>
    <property type="evidence" value="ECO:0007669"/>
    <property type="project" value="TreeGrafter"/>
</dbReference>
<feature type="compositionally biased region" description="Polar residues" evidence="1">
    <location>
        <begin position="259"/>
        <end position="273"/>
    </location>
</feature>
<dbReference type="InParanoid" id="C5DVT2"/>
<gene>
    <name evidence="2" type="ordered locus">ZYRO0D09196g</name>
</gene>
<reference evidence="2 3" key="1">
    <citation type="journal article" date="2009" name="Genome Res.">
        <title>Comparative genomics of protoploid Saccharomycetaceae.</title>
        <authorList>
            <consortium name="The Genolevures Consortium"/>
            <person name="Souciet J.-L."/>
            <person name="Dujon B."/>
            <person name="Gaillardin C."/>
            <person name="Johnston M."/>
            <person name="Baret P.V."/>
            <person name="Cliften P."/>
            <person name="Sherman D.J."/>
            <person name="Weissenbach J."/>
            <person name="Westhof E."/>
            <person name="Wincker P."/>
            <person name="Jubin C."/>
            <person name="Poulain J."/>
            <person name="Barbe V."/>
            <person name="Segurens B."/>
            <person name="Artiguenave F."/>
            <person name="Anthouard V."/>
            <person name="Vacherie B."/>
            <person name="Val M.-E."/>
            <person name="Fulton R.S."/>
            <person name="Minx P."/>
            <person name="Wilson R."/>
            <person name="Durrens P."/>
            <person name="Jean G."/>
            <person name="Marck C."/>
            <person name="Martin T."/>
            <person name="Nikolski M."/>
            <person name="Rolland T."/>
            <person name="Seret M.-L."/>
            <person name="Casaregola S."/>
            <person name="Despons L."/>
            <person name="Fairhead C."/>
            <person name="Fischer G."/>
            <person name="Lafontaine I."/>
            <person name="Leh V."/>
            <person name="Lemaire M."/>
            <person name="de Montigny J."/>
            <person name="Neuveglise C."/>
            <person name="Thierry A."/>
            <person name="Blanc-Lenfle I."/>
            <person name="Bleykasten C."/>
            <person name="Diffels J."/>
            <person name="Fritsch E."/>
            <person name="Frangeul L."/>
            <person name="Goeffon A."/>
            <person name="Jauniaux N."/>
            <person name="Kachouri-Lafond R."/>
            <person name="Payen C."/>
            <person name="Potier S."/>
            <person name="Pribylova L."/>
            <person name="Ozanne C."/>
            <person name="Richard G.-F."/>
            <person name="Sacerdot C."/>
            <person name="Straub M.-L."/>
            <person name="Talla E."/>
        </authorList>
    </citation>
    <scope>NUCLEOTIDE SEQUENCE [LARGE SCALE GENOMIC DNA]</scope>
    <source>
        <strain evidence="2 3">ATCC 2623 / CBS 732 / BCRC 21506 / NBRC 1130 / NCYC 568 / NRRL Y-229</strain>
    </source>
</reference>
<name>C5DVT2_ZYGRC</name>
<feature type="region of interest" description="Disordered" evidence="1">
    <location>
        <begin position="250"/>
        <end position="273"/>
    </location>
</feature>
<dbReference type="KEGG" id="zro:ZYRO0D09196g"/>
<evidence type="ECO:0000256" key="1">
    <source>
        <dbReference type="SAM" id="MobiDB-lite"/>
    </source>
</evidence>
<feature type="compositionally biased region" description="Low complexity" evidence="1">
    <location>
        <begin position="142"/>
        <end position="154"/>
    </location>
</feature>
<dbReference type="HOGENOM" id="CLU_561645_0_0_1"/>
<protein>
    <submittedName>
        <fullName evidence="2">ZYRO0D09196p</fullName>
    </submittedName>
</protein>
<feature type="compositionally biased region" description="Low complexity" evidence="1">
    <location>
        <begin position="101"/>
        <end position="126"/>
    </location>
</feature>
<dbReference type="InterPro" id="IPR018608">
    <property type="entry name" value="Gti1/Pac2"/>
</dbReference>
<dbReference type="PANTHER" id="PTHR28027:SF2">
    <property type="entry name" value="TRANSCRIPTIONAL REGULATOR MIT1"/>
    <property type="match status" value="1"/>
</dbReference>
<feature type="compositionally biased region" description="Low complexity" evidence="1">
    <location>
        <begin position="461"/>
        <end position="471"/>
    </location>
</feature>
<dbReference type="EMBL" id="CU928176">
    <property type="protein sequence ID" value="CAR27901.1"/>
    <property type="molecule type" value="Genomic_DNA"/>
</dbReference>
<dbReference type="PANTHER" id="PTHR28027">
    <property type="entry name" value="TRANSCRIPTIONAL REGULATOR MIT1"/>
    <property type="match status" value="1"/>
</dbReference>
<organism evidence="2 3">
    <name type="scientific">Zygosaccharomyces rouxii (strain ATCC 2623 / CBS 732 / NBRC 1130 / NCYC 568 / NRRL Y-229)</name>
    <dbReference type="NCBI Taxonomy" id="559307"/>
    <lineage>
        <taxon>Eukaryota</taxon>
        <taxon>Fungi</taxon>
        <taxon>Dikarya</taxon>
        <taxon>Ascomycota</taxon>
        <taxon>Saccharomycotina</taxon>
        <taxon>Saccharomycetes</taxon>
        <taxon>Saccharomycetales</taxon>
        <taxon>Saccharomycetaceae</taxon>
        <taxon>Zygosaccharomyces</taxon>
    </lineage>
</organism>
<accession>C5DVT2</accession>
<proteinExistence type="predicted"/>
<feature type="region of interest" description="Disordered" evidence="1">
    <location>
        <begin position="342"/>
        <end position="383"/>
    </location>
</feature>
<evidence type="ECO:0000313" key="3">
    <source>
        <dbReference type="Proteomes" id="UP000008536"/>
    </source>
</evidence>
<feature type="compositionally biased region" description="Pro residues" evidence="1">
    <location>
        <begin position="397"/>
        <end position="409"/>
    </location>
</feature>
<dbReference type="Proteomes" id="UP000008536">
    <property type="component" value="Chromosome D"/>
</dbReference>
<feature type="region of interest" description="Disordered" evidence="1">
    <location>
        <begin position="309"/>
        <end position="330"/>
    </location>
</feature>
<feature type="region of interest" description="Disordered" evidence="1">
    <location>
        <begin position="449"/>
        <end position="494"/>
    </location>
</feature>